<comment type="caution">
    <text evidence="5">The sequence shown here is derived from an EMBL/GenBank/DDBJ whole genome shotgun (WGS) entry which is preliminary data.</text>
</comment>
<accession>A0A5N6PHI9</accession>
<keyword evidence="6" id="KW-1185">Reference proteome</keyword>
<evidence type="ECO:0000259" key="4">
    <source>
        <dbReference type="Pfam" id="PF00685"/>
    </source>
</evidence>
<dbReference type="Proteomes" id="UP000326396">
    <property type="component" value="Linkage Group LG12"/>
</dbReference>
<comment type="similarity">
    <text evidence="1 3">Belongs to the sulfotransferase 1 family.</text>
</comment>
<proteinExistence type="inferred from homology"/>
<dbReference type="EC" id="2.8.2.-" evidence="3"/>
<protein>
    <recommendedName>
        <fullName evidence="3">Sulfotransferase</fullName>
        <ecNumber evidence="3">2.8.2.-</ecNumber>
    </recommendedName>
</protein>
<feature type="domain" description="Sulfotransferase" evidence="4">
    <location>
        <begin position="50"/>
        <end position="307"/>
    </location>
</feature>
<organism evidence="5 6">
    <name type="scientific">Mikania micrantha</name>
    <name type="common">bitter vine</name>
    <dbReference type="NCBI Taxonomy" id="192012"/>
    <lineage>
        <taxon>Eukaryota</taxon>
        <taxon>Viridiplantae</taxon>
        <taxon>Streptophyta</taxon>
        <taxon>Embryophyta</taxon>
        <taxon>Tracheophyta</taxon>
        <taxon>Spermatophyta</taxon>
        <taxon>Magnoliopsida</taxon>
        <taxon>eudicotyledons</taxon>
        <taxon>Gunneridae</taxon>
        <taxon>Pentapetalae</taxon>
        <taxon>asterids</taxon>
        <taxon>campanulids</taxon>
        <taxon>Asterales</taxon>
        <taxon>Asteraceae</taxon>
        <taxon>Asteroideae</taxon>
        <taxon>Heliantheae alliance</taxon>
        <taxon>Eupatorieae</taxon>
        <taxon>Mikania</taxon>
    </lineage>
</organism>
<dbReference type="AlphaFoldDB" id="A0A5N6PHI9"/>
<gene>
    <name evidence="5" type="ORF">E3N88_08896</name>
</gene>
<dbReference type="InterPro" id="IPR000863">
    <property type="entry name" value="Sulfotransferase_dom"/>
</dbReference>
<name>A0A5N6PHI9_9ASTR</name>
<dbReference type="Pfam" id="PF00685">
    <property type="entry name" value="Sulfotransfer_1"/>
    <property type="match status" value="1"/>
</dbReference>
<evidence type="ECO:0000256" key="2">
    <source>
        <dbReference type="ARBA" id="ARBA00022679"/>
    </source>
</evidence>
<evidence type="ECO:0000313" key="6">
    <source>
        <dbReference type="Proteomes" id="UP000326396"/>
    </source>
</evidence>
<evidence type="ECO:0000256" key="1">
    <source>
        <dbReference type="ARBA" id="ARBA00005771"/>
    </source>
</evidence>
<evidence type="ECO:0000313" key="5">
    <source>
        <dbReference type="EMBL" id="KAD6454190.1"/>
    </source>
</evidence>
<dbReference type="PANTHER" id="PTHR11783">
    <property type="entry name" value="SULFOTRANSFERASE SULT"/>
    <property type="match status" value="1"/>
</dbReference>
<sequence>MDQQIFQTLPKHTCSWLKGELTCYKYQDFWTVQKWLEGAILAQQTFKAEPSDVFLCGTHATGTASLKALAFAIVTREKHAGSSTSPLLTTFLHDCVPLLERNLDKIENNHKNSSFPLVATHVPYTSLPESVVASKCKIVYIHGNVEDAILSNYHFAREALKLRVEDASFEKAFDEFCEGISFNGPYWDHILGYWKASIERPEDILFLKYEDLKRDPTGNVKRLAEFIGYPFSVEEMKAGVVDDIIKMCSLEHLSSLDVNQSGKCRPEGNQSGAEKQLFFRKHEDGYFTNEMKLKIHKLMDQKLSGTGLVLTK</sequence>
<dbReference type="OrthoDB" id="205623at2759"/>
<dbReference type="EMBL" id="SZYD01000004">
    <property type="protein sequence ID" value="KAD6454190.1"/>
    <property type="molecule type" value="Genomic_DNA"/>
</dbReference>
<dbReference type="SUPFAM" id="SSF52540">
    <property type="entry name" value="P-loop containing nucleoside triphosphate hydrolases"/>
    <property type="match status" value="1"/>
</dbReference>
<reference evidence="5 6" key="1">
    <citation type="submission" date="2019-05" db="EMBL/GenBank/DDBJ databases">
        <title>Mikania micrantha, genome provides insights into the molecular mechanism of rapid growth.</title>
        <authorList>
            <person name="Liu B."/>
        </authorList>
    </citation>
    <scope>NUCLEOTIDE SEQUENCE [LARGE SCALE GENOMIC DNA]</scope>
    <source>
        <strain evidence="5">NLD-2019</strain>
        <tissue evidence="5">Leaf</tissue>
    </source>
</reference>
<dbReference type="GO" id="GO:0008146">
    <property type="term" value="F:sulfotransferase activity"/>
    <property type="evidence" value="ECO:0007669"/>
    <property type="project" value="InterPro"/>
</dbReference>
<keyword evidence="2 3" id="KW-0808">Transferase</keyword>
<evidence type="ECO:0000256" key="3">
    <source>
        <dbReference type="RuleBase" id="RU361155"/>
    </source>
</evidence>
<dbReference type="InterPro" id="IPR027417">
    <property type="entry name" value="P-loop_NTPase"/>
</dbReference>
<dbReference type="Gene3D" id="3.40.50.300">
    <property type="entry name" value="P-loop containing nucleotide triphosphate hydrolases"/>
    <property type="match status" value="1"/>
</dbReference>